<feature type="chain" id="PRO_5038789526" description="CLAVATA3/ESR (CLE)-related protein 13" evidence="5">
    <location>
        <begin position="29"/>
        <end position="102"/>
    </location>
</feature>
<feature type="compositionally biased region" description="Basic and acidic residues" evidence="4">
    <location>
        <begin position="80"/>
        <end position="92"/>
    </location>
</feature>
<dbReference type="AlphaFoldDB" id="A0A9D5BZR2"/>
<sequence>MRSSMKNCSLLSTVTILSILSILIFSHAAQEEGIISDHLSNHHHHGRHRHRHGTGNSPSSHLQLHQVHLHPPPQPPPFKVEIDPRYGVDKRLVPSGPNPLHN</sequence>
<evidence type="ECO:0000256" key="3">
    <source>
        <dbReference type="ARBA" id="ARBA00022782"/>
    </source>
</evidence>
<dbReference type="PANTHER" id="PTHR34359">
    <property type="entry name" value="CLAVATA3/ESR (CLE)-RELATED PROTEIN 10"/>
    <property type="match status" value="1"/>
</dbReference>
<dbReference type="GO" id="GO:0030154">
    <property type="term" value="P:cell differentiation"/>
    <property type="evidence" value="ECO:0007669"/>
    <property type="project" value="UniProtKB-KW"/>
</dbReference>
<comment type="similarity">
    <text evidence="1">Belongs to the CLV3/ESR signal peptide family.</text>
</comment>
<name>A0A9D5BZR2_9LILI</name>
<dbReference type="EMBL" id="JAGGNH010000009">
    <property type="protein sequence ID" value="KAJ0963477.1"/>
    <property type="molecule type" value="Genomic_DNA"/>
</dbReference>
<evidence type="ECO:0000256" key="5">
    <source>
        <dbReference type="SAM" id="SignalP"/>
    </source>
</evidence>
<reference evidence="6" key="1">
    <citation type="submission" date="2021-03" db="EMBL/GenBank/DDBJ databases">
        <authorList>
            <person name="Li Z."/>
            <person name="Yang C."/>
        </authorList>
    </citation>
    <scope>NUCLEOTIDE SEQUENCE</scope>
    <source>
        <strain evidence="6">Dzin_1.0</strain>
        <tissue evidence="6">Leaf</tissue>
    </source>
</reference>
<proteinExistence type="inferred from homology"/>
<evidence type="ECO:0000256" key="2">
    <source>
        <dbReference type="ARBA" id="ARBA00022473"/>
    </source>
</evidence>
<evidence type="ECO:0008006" key="8">
    <source>
        <dbReference type="Google" id="ProtNLM"/>
    </source>
</evidence>
<protein>
    <recommendedName>
        <fullName evidence="8">CLAVATA3/ESR (CLE)-related protein 13</fullName>
    </recommendedName>
</protein>
<dbReference type="InterPro" id="IPR039618">
    <property type="entry name" value="CLE9-13"/>
</dbReference>
<dbReference type="PANTHER" id="PTHR34359:SF5">
    <property type="entry name" value="CLAVATA3_ESR (CLE)-RELATED PROTEIN 9"/>
    <property type="match status" value="1"/>
</dbReference>
<dbReference type="Proteomes" id="UP001085076">
    <property type="component" value="Miscellaneous, Linkage group lg09"/>
</dbReference>
<keyword evidence="3" id="KW-0221">Differentiation</keyword>
<comment type="caution">
    <text evidence="6">The sequence shown here is derived from an EMBL/GenBank/DDBJ whole genome shotgun (WGS) entry which is preliminary data.</text>
</comment>
<feature type="region of interest" description="Disordered" evidence="4">
    <location>
        <begin position="36"/>
        <end position="102"/>
    </location>
</feature>
<evidence type="ECO:0000256" key="1">
    <source>
        <dbReference type="ARBA" id="ARBA00005416"/>
    </source>
</evidence>
<accession>A0A9D5BZR2</accession>
<feature type="compositionally biased region" description="Basic residues" evidence="4">
    <location>
        <begin position="41"/>
        <end position="53"/>
    </location>
</feature>
<feature type="signal peptide" evidence="5">
    <location>
        <begin position="1"/>
        <end position="28"/>
    </location>
</feature>
<reference evidence="6" key="2">
    <citation type="journal article" date="2022" name="Hortic Res">
        <title>The genome of Dioscorea zingiberensis sheds light on the biosynthesis, origin and evolution of the medicinally important diosgenin saponins.</title>
        <authorList>
            <person name="Li Y."/>
            <person name="Tan C."/>
            <person name="Li Z."/>
            <person name="Guo J."/>
            <person name="Li S."/>
            <person name="Chen X."/>
            <person name="Wang C."/>
            <person name="Dai X."/>
            <person name="Yang H."/>
            <person name="Song W."/>
            <person name="Hou L."/>
            <person name="Xu J."/>
            <person name="Tong Z."/>
            <person name="Xu A."/>
            <person name="Yuan X."/>
            <person name="Wang W."/>
            <person name="Yang Q."/>
            <person name="Chen L."/>
            <person name="Sun Z."/>
            <person name="Wang K."/>
            <person name="Pan B."/>
            <person name="Chen J."/>
            <person name="Bao Y."/>
            <person name="Liu F."/>
            <person name="Qi X."/>
            <person name="Gang D.R."/>
            <person name="Wen J."/>
            <person name="Li J."/>
        </authorList>
    </citation>
    <scope>NUCLEOTIDE SEQUENCE</scope>
    <source>
        <strain evidence="6">Dzin_1.0</strain>
    </source>
</reference>
<evidence type="ECO:0000313" key="7">
    <source>
        <dbReference type="Proteomes" id="UP001085076"/>
    </source>
</evidence>
<keyword evidence="7" id="KW-1185">Reference proteome</keyword>
<organism evidence="6 7">
    <name type="scientific">Dioscorea zingiberensis</name>
    <dbReference type="NCBI Taxonomy" id="325984"/>
    <lineage>
        <taxon>Eukaryota</taxon>
        <taxon>Viridiplantae</taxon>
        <taxon>Streptophyta</taxon>
        <taxon>Embryophyta</taxon>
        <taxon>Tracheophyta</taxon>
        <taxon>Spermatophyta</taxon>
        <taxon>Magnoliopsida</taxon>
        <taxon>Liliopsida</taxon>
        <taxon>Dioscoreales</taxon>
        <taxon>Dioscoreaceae</taxon>
        <taxon>Dioscorea</taxon>
    </lineage>
</organism>
<keyword evidence="5" id="KW-0732">Signal</keyword>
<keyword evidence="2" id="KW-0217">Developmental protein</keyword>
<gene>
    <name evidence="6" type="ORF">J5N97_028599</name>
</gene>
<evidence type="ECO:0000256" key="4">
    <source>
        <dbReference type="SAM" id="MobiDB-lite"/>
    </source>
</evidence>
<evidence type="ECO:0000313" key="6">
    <source>
        <dbReference type="EMBL" id="KAJ0963477.1"/>
    </source>
</evidence>
<feature type="compositionally biased region" description="Low complexity" evidence="4">
    <location>
        <begin position="57"/>
        <end position="66"/>
    </location>
</feature>